<protein>
    <submittedName>
        <fullName evidence="1">Uncharacterized protein</fullName>
    </submittedName>
</protein>
<evidence type="ECO:0000313" key="1">
    <source>
        <dbReference type="EMBL" id="ABE36650.1"/>
    </source>
</evidence>
<accession>Q13GY9</accession>
<dbReference type="eggNOG" id="COG5266">
    <property type="taxonomic scope" value="Bacteria"/>
</dbReference>
<dbReference type="EMBL" id="CP000272">
    <property type="protein sequence ID" value="ABE36650.1"/>
    <property type="molecule type" value="Genomic_DNA"/>
</dbReference>
<sequence>MSNAAQAHQLWIEDEGEQVHLYFGKYASNLRETSPGRLDEFMGVPTMEQQYTNGKAEAVTGGKLTPSYFTYTASNPVETLFADGDHPPIQRASQNLPPLGWHLAARWVANPSQPVDARRTVLDLVPTGKAGELRAVFNGAPLPKAKVTLLSPSGRSREGRTGEDGTVHFDLPWKGQYVAVTNTLDKSANDRQGEKYSEVNYVTTLTFVQPSGLVSPAPFQCTALKSIER</sequence>
<name>Q13GY9_PARXL</name>
<gene>
    <name evidence="1" type="ORF">Bxe_C0724</name>
</gene>
<dbReference type="STRING" id="266265.Bxe_C0724"/>
<proteinExistence type="predicted"/>
<dbReference type="KEGG" id="bxe:Bxe_C0724"/>
<organism evidence="1 2">
    <name type="scientific">Paraburkholderia xenovorans (strain LB400)</name>
    <dbReference type="NCBI Taxonomy" id="266265"/>
    <lineage>
        <taxon>Bacteria</taxon>
        <taxon>Pseudomonadati</taxon>
        <taxon>Pseudomonadota</taxon>
        <taxon>Betaproteobacteria</taxon>
        <taxon>Burkholderiales</taxon>
        <taxon>Burkholderiaceae</taxon>
        <taxon>Paraburkholderia</taxon>
    </lineage>
</organism>
<dbReference type="Proteomes" id="UP000001817">
    <property type="component" value="Chromosome 3"/>
</dbReference>
<dbReference type="SUPFAM" id="SSF49478">
    <property type="entry name" value="Cna protein B-type domain"/>
    <property type="match status" value="1"/>
</dbReference>
<reference evidence="1 2" key="1">
    <citation type="journal article" date="2006" name="Proc. Natl. Acad. Sci. U.S.A.">
        <title>Burkholderia xenovorans LB400 harbors a multi-replicon, 9.73-Mbp genome shaped for versatility.</title>
        <authorList>
            <person name="Chain P.S."/>
            <person name="Denef V.J."/>
            <person name="Konstantinidis K.T."/>
            <person name="Vergez L.M."/>
            <person name="Agullo L."/>
            <person name="Reyes V.L."/>
            <person name="Hauser L."/>
            <person name="Cordova M."/>
            <person name="Gomez L."/>
            <person name="Gonzalez M."/>
            <person name="Land M."/>
            <person name="Lao V."/>
            <person name="Larimer F."/>
            <person name="LiPuma J.J."/>
            <person name="Mahenthiralingam E."/>
            <person name="Malfatti S.A."/>
            <person name="Marx C.J."/>
            <person name="Parnell J.J."/>
            <person name="Ramette A."/>
            <person name="Richardson P."/>
            <person name="Seeger M."/>
            <person name="Smith D."/>
            <person name="Spilker T."/>
            <person name="Sul W.J."/>
            <person name="Tsoi T.V."/>
            <person name="Ulrich L.E."/>
            <person name="Zhulin I.B."/>
            <person name="Tiedje J.M."/>
        </authorList>
    </citation>
    <scope>NUCLEOTIDE SEQUENCE [LARGE SCALE GENOMIC DNA]</scope>
    <source>
        <strain evidence="1 2">LB400</strain>
    </source>
</reference>
<dbReference type="RefSeq" id="WP_011493906.1">
    <property type="nucleotide sequence ID" value="NC_007953.1"/>
</dbReference>
<dbReference type="AlphaFoldDB" id="Q13GY9"/>
<dbReference type="KEGG" id="bxb:DR64_7679"/>
<evidence type="ECO:0000313" key="2">
    <source>
        <dbReference type="Proteomes" id="UP000001817"/>
    </source>
</evidence>
<keyword evidence="2" id="KW-1185">Reference proteome</keyword>